<keyword evidence="3" id="KW-1185">Reference proteome</keyword>
<gene>
    <name evidence="2" type="ORF">V1633_22855</name>
</gene>
<evidence type="ECO:0000256" key="1">
    <source>
        <dbReference type="SAM" id="Phobius"/>
    </source>
</evidence>
<evidence type="ECO:0000313" key="2">
    <source>
        <dbReference type="EMBL" id="MEE6261326.1"/>
    </source>
</evidence>
<dbReference type="EMBL" id="JAZGQK010000020">
    <property type="protein sequence ID" value="MEE6261326.1"/>
    <property type="molecule type" value="Genomic_DNA"/>
</dbReference>
<reference evidence="2 3" key="1">
    <citation type="submission" date="2024-01" db="EMBL/GenBank/DDBJ databases">
        <title>Genome insights into Plantactinospora sonchi sp. nov.</title>
        <authorList>
            <person name="Wang L."/>
        </authorList>
    </citation>
    <scope>NUCLEOTIDE SEQUENCE [LARGE SCALE GENOMIC DNA]</scope>
    <source>
        <strain evidence="2 3">NEAU-QY2</strain>
    </source>
</reference>
<keyword evidence="1" id="KW-0812">Transmembrane</keyword>
<name>A0ABU7RXV7_9ACTN</name>
<keyword evidence="1" id="KW-0472">Membrane</keyword>
<evidence type="ECO:0000313" key="3">
    <source>
        <dbReference type="Proteomes" id="UP001332243"/>
    </source>
</evidence>
<protein>
    <submittedName>
        <fullName evidence="2">Uncharacterized protein</fullName>
    </submittedName>
</protein>
<feature type="transmembrane region" description="Helical" evidence="1">
    <location>
        <begin position="21"/>
        <end position="43"/>
    </location>
</feature>
<comment type="caution">
    <text evidence="2">The sequence shown here is derived from an EMBL/GenBank/DDBJ whole genome shotgun (WGS) entry which is preliminary data.</text>
</comment>
<accession>A0ABU7RXV7</accession>
<feature type="transmembrane region" description="Helical" evidence="1">
    <location>
        <begin position="63"/>
        <end position="86"/>
    </location>
</feature>
<proteinExistence type="predicted"/>
<sequence length="110" mass="12319">MAARRWRARLGWTGWRRELGWLLILSGAALLVLTYGRLAGAAMPVPAATEQMSAEWDAELYEAALITLLGVPLGLLVLGIGVWLNLRGRRGARSRRGTTRRVVRSVRRRR</sequence>
<dbReference type="Proteomes" id="UP001332243">
    <property type="component" value="Unassembled WGS sequence"/>
</dbReference>
<organism evidence="2 3">
    <name type="scientific">Plantactinospora sonchi</name>
    <dbReference type="NCBI Taxonomy" id="1544735"/>
    <lineage>
        <taxon>Bacteria</taxon>
        <taxon>Bacillati</taxon>
        <taxon>Actinomycetota</taxon>
        <taxon>Actinomycetes</taxon>
        <taxon>Micromonosporales</taxon>
        <taxon>Micromonosporaceae</taxon>
        <taxon>Plantactinospora</taxon>
    </lineage>
</organism>
<keyword evidence="1" id="KW-1133">Transmembrane helix</keyword>
<dbReference type="RefSeq" id="WP_331216439.1">
    <property type="nucleotide sequence ID" value="NZ_JAZGQK010000020.1"/>
</dbReference>